<dbReference type="SUPFAM" id="SSF56300">
    <property type="entry name" value="Metallo-dependent phosphatases"/>
    <property type="match status" value="1"/>
</dbReference>
<dbReference type="InterPro" id="IPR050126">
    <property type="entry name" value="Ap4A_hydrolase"/>
</dbReference>
<evidence type="ECO:0000259" key="1">
    <source>
        <dbReference type="PROSITE" id="PS00125"/>
    </source>
</evidence>
<evidence type="ECO:0000313" key="2">
    <source>
        <dbReference type="EMBL" id="OYQ37196.1"/>
    </source>
</evidence>
<dbReference type="Proteomes" id="UP000216998">
    <property type="component" value="Unassembled WGS sequence"/>
</dbReference>
<sequence>MAQFRRYPPLTDAAERTFQIPDGQLVYAIGDIHGEAGLLRQLLATLRADADRHAQGAAITLIFLGDYLDRGPDSRQVLDILTDNPFPGARLQFLRGNHEQALLDFLVTPVEAQAWLRFGGTETLSSYGVRASPGLSDPARLMGLAQEMAERLPESHLAFLRQTRLMSIVGDYVFVHAGIRPGVPLAAQQPDDLLWIRDGFMDRPFRSDHAIVHGHTIIDIPILTGNRIGIDTGAYATGVLTALALSGQDRRLVQVGQGENNRPV</sequence>
<dbReference type="Pfam" id="PF00149">
    <property type="entry name" value="Metallophos"/>
    <property type="match status" value="1"/>
</dbReference>
<dbReference type="PANTHER" id="PTHR42850:SF4">
    <property type="entry name" value="ZINC-DEPENDENT ENDOPOLYPHOSPHATASE"/>
    <property type="match status" value="1"/>
</dbReference>
<protein>
    <recommendedName>
        <fullName evidence="1">Serine/threonine specific protein phosphatases domain-containing protein</fullName>
    </recommendedName>
</protein>
<proteinExistence type="predicted"/>
<keyword evidence="3" id="KW-1185">Reference proteome</keyword>
<feature type="domain" description="Serine/threonine specific protein phosphatases" evidence="1">
    <location>
        <begin position="94"/>
        <end position="99"/>
    </location>
</feature>
<dbReference type="PROSITE" id="PS00125">
    <property type="entry name" value="SER_THR_PHOSPHATASE"/>
    <property type="match status" value="1"/>
</dbReference>
<dbReference type="InterPro" id="IPR006186">
    <property type="entry name" value="Ser/Thr-sp_prot-phosphatase"/>
</dbReference>
<dbReference type="AlphaFoldDB" id="A0A255Z6Y0"/>
<gene>
    <name evidence="2" type="ORF">CHU95_02070</name>
</gene>
<dbReference type="InterPro" id="IPR004843">
    <property type="entry name" value="Calcineurin-like_PHP"/>
</dbReference>
<dbReference type="GO" id="GO:0008803">
    <property type="term" value="F:bis(5'-nucleosyl)-tetraphosphatase (symmetrical) activity"/>
    <property type="evidence" value="ECO:0007669"/>
    <property type="project" value="TreeGrafter"/>
</dbReference>
<dbReference type="GO" id="GO:0005737">
    <property type="term" value="C:cytoplasm"/>
    <property type="evidence" value="ECO:0007669"/>
    <property type="project" value="TreeGrafter"/>
</dbReference>
<dbReference type="OrthoDB" id="9807890at2"/>
<comment type="caution">
    <text evidence="2">The sequence shown here is derived from an EMBL/GenBank/DDBJ whole genome shotgun (WGS) entry which is preliminary data.</text>
</comment>
<accession>A0A255Z6Y0</accession>
<organism evidence="2 3">
    <name type="scientific">Niveispirillum lacus</name>
    <dbReference type="NCBI Taxonomy" id="1981099"/>
    <lineage>
        <taxon>Bacteria</taxon>
        <taxon>Pseudomonadati</taxon>
        <taxon>Pseudomonadota</taxon>
        <taxon>Alphaproteobacteria</taxon>
        <taxon>Rhodospirillales</taxon>
        <taxon>Azospirillaceae</taxon>
        <taxon>Niveispirillum</taxon>
    </lineage>
</organism>
<evidence type="ECO:0000313" key="3">
    <source>
        <dbReference type="Proteomes" id="UP000216998"/>
    </source>
</evidence>
<dbReference type="PANTHER" id="PTHR42850">
    <property type="entry name" value="METALLOPHOSPHOESTERASE"/>
    <property type="match status" value="1"/>
</dbReference>
<dbReference type="CDD" id="cd00144">
    <property type="entry name" value="MPP_PPP_family"/>
    <property type="match status" value="1"/>
</dbReference>
<name>A0A255Z6Y0_9PROT</name>
<dbReference type="InterPro" id="IPR029052">
    <property type="entry name" value="Metallo-depent_PP-like"/>
</dbReference>
<dbReference type="Gene3D" id="3.60.21.10">
    <property type="match status" value="1"/>
</dbReference>
<dbReference type="EMBL" id="NOXU01000017">
    <property type="protein sequence ID" value="OYQ37196.1"/>
    <property type="molecule type" value="Genomic_DNA"/>
</dbReference>
<dbReference type="GO" id="GO:0110154">
    <property type="term" value="P:RNA decapping"/>
    <property type="evidence" value="ECO:0007669"/>
    <property type="project" value="TreeGrafter"/>
</dbReference>
<dbReference type="GO" id="GO:0016791">
    <property type="term" value="F:phosphatase activity"/>
    <property type="evidence" value="ECO:0007669"/>
    <property type="project" value="TreeGrafter"/>
</dbReference>
<reference evidence="2 3" key="1">
    <citation type="submission" date="2017-07" db="EMBL/GenBank/DDBJ databases">
        <title>Niveispirillum cyanobacteriorum sp. nov., isolated from cyanobacterial aggregates in a eutrophic lake.</title>
        <authorList>
            <person name="Cai H."/>
        </authorList>
    </citation>
    <scope>NUCLEOTIDE SEQUENCE [LARGE SCALE GENOMIC DNA]</scope>
    <source>
        <strain evidence="3">TH1-14</strain>
    </source>
</reference>